<keyword evidence="2" id="KW-1185">Reference proteome</keyword>
<reference evidence="3" key="1">
    <citation type="submission" date="2022-11" db="UniProtKB">
        <authorList>
            <consortium name="WormBaseParasite"/>
        </authorList>
    </citation>
    <scope>IDENTIFICATION</scope>
</reference>
<dbReference type="WBParaSite" id="ACRNAN_scaffold4218.g29375.t1">
    <property type="protein sequence ID" value="ACRNAN_scaffold4218.g29375.t1"/>
    <property type="gene ID" value="ACRNAN_scaffold4218.g29375"/>
</dbReference>
<name>A0A914DXL6_9BILA</name>
<evidence type="ECO:0000256" key="1">
    <source>
        <dbReference type="SAM" id="MobiDB-lite"/>
    </source>
</evidence>
<feature type="region of interest" description="Disordered" evidence="1">
    <location>
        <begin position="108"/>
        <end position="147"/>
    </location>
</feature>
<dbReference type="AlphaFoldDB" id="A0A914DXL6"/>
<organism evidence="2 3">
    <name type="scientific">Acrobeloides nanus</name>
    <dbReference type="NCBI Taxonomy" id="290746"/>
    <lineage>
        <taxon>Eukaryota</taxon>
        <taxon>Metazoa</taxon>
        <taxon>Ecdysozoa</taxon>
        <taxon>Nematoda</taxon>
        <taxon>Chromadorea</taxon>
        <taxon>Rhabditida</taxon>
        <taxon>Tylenchina</taxon>
        <taxon>Cephalobomorpha</taxon>
        <taxon>Cephaloboidea</taxon>
        <taxon>Cephalobidae</taxon>
        <taxon>Acrobeloides</taxon>
    </lineage>
</organism>
<sequence length="147" mass="16498">MSGKISSYTSNSPNILTTTIKLCRSTFFNENGIFIPKAVREIIEVEKQGGPISTSIIPDAVIISYEILELIEQETKSINLGQKPSPISIFNFVQWHLDKFPTFPLIQTFNSPSQEPRPSESGLKRKAITENNEVSQETSTPKKIKKE</sequence>
<evidence type="ECO:0000313" key="3">
    <source>
        <dbReference type="WBParaSite" id="ACRNAN_scaffold4218.g29375.t1"/>
    </source>
</evidence>
<feature type="compositionally biased region" description="Polar residues" evidence="1">
    <location>
        <begin position="129"/>
        <end position="141"/>
    </location>
</feature>
<accession>A0A914DXL6</accession>
<proteinExistence type="predicted"/>
<dbReference type="Proteomes" id="UP000887540">
    <property type="component" value="Unplaced"/>
</dbReference>
<protein>
    <submittedName>
        <fullName evidence="3">Uncharacterized protein</fullName>
    </submittedName>
</protein>
<evidence type="ECO:0000313" key="2">
    <source>
        <dbReference type="Proteomes" id="UP000887540"/>
    </source>
</evidence>